<dbReference type="InterPro" id="IPR011050">
    <property type="entry name" value="Pectin_lyase_fold/virulence"/>
</dbReference>
<dbReference type="EMBL" id="BEGY01000103">
    <property type="protein sequence ID" value="GAX83657.1"/>
    <property type="molecule type" value="Genomic_DNA"/>
</dbReference>
<dbReference type="InterPro" id="IPR012334">
    <property type="entry name" value="Pectin_lyas_fold"/>
</dbReference>
<dbReference type="InterPro" id="IPR024535">
    <property type="entry name" value="RHGA/B-epi-like_pectate_lyase"/>
</dbReference>
<dbReference type="Gene3D" id="2.160.20.10">
    <property type="entry name" value="Single-stranded right-handed beta-helix, Pectin lyase-like"/>
    <property type="match status" value="1"/>
</dbReference>
<dbReference type="STRING" id="1157962.A0A250XKR7"/>
<accession>A0A250XKR7</accession>
<evidence type="ECO:0000313" key="4">
    <source>
        <dbReference type="Proteomes" id="UP000232323"/>
    </source>
</evidence>
<proteinExistence type="predicted"/>
<reference evidence="3 4" key="1">
    <citation type="submission" date="2017-08" db="EMBL/GenBank/DDBJ databases">
        <title>Acidophilic green algal genome provides insights into adaptation to an acidic environment.</title>
        <authorList>
            <person name="Hirooka S."/>
            <person name="Hirose Y."/>
            <person name="Kanesaki Y."/>
            <person name="Higuchi S."/>
            <person name="Fujiwara T."/>
            <person name="Onuma R."/>
            <person name="Era A."/>
            <person name="Ohbayashi R."/>
            <person name="Uzuka A."/>
            <person name="Nozaki H."/>
            <person name="Yoshikawa H."/>
            <person name="Miyagishima S.Y."/>
        </authorList>
    </citation>
    <scope>NUCLEOTIDE SEQUENCE [LARGE SCALE GENOMIC DNA]</scope>
    <source>
        <strain evidence="3 4">NIES-2499</strain>
    </source>
</reference>
<evidence type="ECO:0000256" key="1">
    <source>
        <dbReference type="SAM" id="MobiDB-lite"/>
    </source>
</evidence>
<protein>
    <recommendedName>
        <fullName evidence="2">Rhamnogalacturonase A/B/Epimerase-like pectate lyase domain-containing protein</fullName>
    </recommendedName>
</protein>
<feature type="domain" description="Rhamnogalacturonase A/B/Epimerase-like pectate lyase" evidence="2">
    <location>
        <begin position="96"/>
        <end position="164"/>
    </location>
</feature>
<dbReference type="OrthoDB" id="509184at2759"/>
<evidence type="ECO:0000259" key="2">
    <source>
        <dbReference type="Pfam" id="PF12708"/>
    </source>
</evidence>
<feature type="compositionally biased region" description="Low complexity" evidence="1">
    <location>
        <begin position="9"/>
        <end position="20"/>
    </location>
</feature>
<comment type="caution">
    <text evidence="3">The sequence shown here is derived from an EMBL/GenBank/DDBJ whole genome shotgun (WGS) entry which is preliminary data.</text>
</comment>
<feature type="region of interest" description="Disordered" evidence="1">
    <location>
        <begin position="1"/>
        <end position="38"/>
    </location>
</feature>
<keyword evidence="4" id="KW-1185">Reference proteome</keyword>
<gene>
    <name evidence="3" type="ORF">CEUSTIGMA_g11082.t1</name>
</gene>
<dbReference type="Proteomes" id="UP000232323">
    <property type="component" value="Unassembled WGS sequence"/>
</dbReference>
<dbReference type="SUPFAM" id="SSF51126">
    <property type="entry name" value="Pectin lyase-like"/>
    <property type="match status" value="1"/>
</dbReference>
<dbReference type="Pfam" id="PF12708">
    <property type="entry name" value="Pect-lyase_RHGA_epim"/>
    <property type="match status" value="1"/>
</dbReference>
<evidence type="ECO:0000313" key="3">
    <source>
        <dbReference type="EMBL" id="GAX83657.1"/>
    </source>
</evidence>
<name>A0A250XKR7_9CHLO</name>
<sequence>MKPRPQPPALTTSPSPALLLPQPPVRSTSPSPALLPPPPSQVVSTYPMAPGFAFTSSLWGAHGELWEPTGRLLDYSYAGYMANEAPIPSNQTIAADVVQFGAVGDGVTDCTQAFKAAIAAVSSGVIYVPPGTYLITTQLTISNSGVVLRGAGAGVSTIYINNSLTDVFGQLWSGHGEETNISAQSDWKDGPGMIRFAGPGSANLAGVGHVQIGAQDPISNATLLTAITRPALRGSVKVMVASTKALKPNQWVTITIGDVNGTLVKDLYNNVNVTNMCNVTGQPAYCINDLRVMRFHSRIYAVRTNYIVLERPLPFNISLEWVPEVHAFAPGIQQCGIEALTIQFQWKQYAGHLLEDGFNGIEFAGAANCWARDLIISNSDNHLFMWLSSFITVNNVTVTRSVSRGTFDCHHGVNVTWSQDVAVTNSLIRVTCVHDTASFAWNNAVAFSNITGYYRINMDQHGLLPYGTLWSNVYLASGDRAFLCGGEIPWGDSGASFTTFYNIQSTGTRGITFAPTIYNGPYGNYVGLQWQPQSLLPANTSGQGWLVEGIILPGSISGGLAVYPMDLLQSMVATRAERFQQLGRQLL</sequence>
<dbReference type="AlphaFoldDB" id="A0A250XKR7"/>
<organism evidence="3 4">
    <name type="scientific">Chlamydomonas eustigma</name>
    <dbReference type="NCBI Taxonomy" id="1157962"/>
    <lineage>
        <taxon>Eukaryota</taxon>
        <taxon>Viridiplantae</taxon>
        <taxon>Chlorophyta</taxon>
        <taxon>core chlorophytes</taxon>
        <taxon>Chlorophyceae</taxon>
        <taxon>CS clade</taxon>
        <taxon>Chlamydomonadales</taxon>
        <taxon>Chlamydomonadaceae</taxon>
        <taxon>Chlamydomonas</taxon>
    </lineage>
</organism>